<dbReference type="RefSeq" id="WP_218668482.1">
    <property type="nucleotide sequence ID" value="NZ_FUKQ01000026.1"/>
</dbReference>
<reference evidence="1 2" key="1">
    <citation type="submission" date="2017-02" db="EMBL/GenBank/DDBJ databases">
        <authorList>
            <person name="Peterson S.W."/>
        </authorList>
    </citation>
    <scope>NUCLEOTIDE SEQUENCE [LARGE SCALE GENOMIC DNA]</scope>
    <source>
        <strain evidence="1 2">LSP_Lj1</strain>
    </source>
</reference>
<proteinExistence type="predicted"/>
<keyword evidence="2" id="KW-1185">Reference proteome</keyword>
<dbReference type="Proteomes" id="UP000188342">
    <property type="component" value="Unassembled WGS sequence"/>
</dbReference>
<accession>A0A1R4JEU5</accession>
<sequence length="49" mass="5279">MLVVPTYGGGEVGGAVPNVPLIDRFELKGTPDDVERVLERLTTSWPPPC</sequence>
<gene>
    <name evidence="1" type="ORF">FM114_07040</name>
</gene>
<evidence type="ECO:0000313" key="1">
    <source>
        <dbReference type="EMBL" id="SJN30315.1"/>
    </source>
</evidence>
<name>A0A1R4JEU5_9ACTN</name>
<evidence type="ECO:0000313" key="2">
    <source>
        <dbReference type="Proteomes" id="UP000188342"/>
    </source>
</evidence>
<protein>
    <submittedName>
        <fullName evidence="1">Uncharacterized protein</fullName>
    </submittedName>
</protein>
<organism evidence="1 2">
    <name type="scientific">Luteococcus japonicus LSP_Lj1</name>
    <dbReference type="NCBI Taxonomy" id="1255658"/>
    <lineage>
        <taxon>Bacteria</taxon>
        <taxon>Bacillati</taxon>
        <taxon>Actinomycetota</taxon>
        <taxon>Actinomycetes</taxon>
        <taxon>Propionibacteriales</taxon>
        <taxon>Propionibacteriaceae</taxon>
        <taxon>Luteococcus</taxon>
    </lineage>
</organism>
<dbReference type="Gene3D" id="3.40.50.360">
    <property type="match status" value="1"/>
</dbReference>
<dbReference type="AlphaFoldDB" id="A0A1R4JEU5"/>
<dbReference type="EMBL" id="FUKQ01000026">
    <property type="protein sequence ID" value="SJN30315.1"/>
    <property type="molecule type" value="Genomic_DNA"/>
</dbReference>
<dbReference type="STRING" id="1255658.FM114_07040"/>
<dbReference type="InterPro" id="IPR029039">
    <property type="entry name" value="Flavoprotein-like_sf"/>
</dbReference>